<feature type="transmembrane region" description="Helical" evidence="1">
    <location>
        <begin position="33"/>
        <end position="51"/>
    </location>
</feature>
<proteinExistence type="predicted"/>
<evidence type="ECO:0000256" key="1">
    <source>
        <dbReference type="SAM" id="Phobius"/>
    </source>
</evidence>
<gene>
    <name evidence="2" type="ORF">C1706_05570</name>
</gene>
<evidence type="ECO:0000313" key="3">
    <source>
        <dbReference type="Proteomes" id="UP000290624"/>
    </source>
</evidence>
<dbReference type="RefSeq" id="WP_129458237.1">
    <property type="nucleotide sequence ID" value="NZ_PPCV01000003.1"/>
</dbReference>
<organism evidence="2 3">
    <name type="scientific">Propioniciclava flava</name>
    <dbReference type="NCBI Taxonomy" id="2072026"/>
    <lineage>
        <taxon>Bacteria</taxon>
        <taxon>Bacillati</taxon>
        <taxon>Actinomycetota</taxon>
        <taxon>Actinomycetes</taxon>
        <taxon>Propionibacteriales</taxon>
        <taxon>Propionibacteriaceae</taxon>
        <taxon>Propioniciclava</taxon>
    </lineage>
</organism>
<keyword evidence="1" id="KW-1133">Transmembrane helix</keyword>
<reference evidence="2 3" key="1">
    <citation type="submission" date="2018-01" db="EMBL/GenBank/DDBJ databases">
        <title>Lactibacter flavus gen. nov., sp. nov., a novel bacterium of the family Propionibacteriaceae isolated from raw milk and dairy products.</title>
        <authorList>
            <person name="Wenning M."/>
            <person name="Breitenwieser F."/>
            <person name="Huptas C."/>
            <person name="von Neubeck M."/>
            <person name="Busse H.-J."/>
            <person name="Scherer S."/>
        </authorList>
    </citation>
    <scope>NUCLEOTIDE SEQUENCE [LARGE SCALE GENOMIC DNA]</scope>
    <source>
        <strain evidence="2 3">VG341</strain>
    </source>
</reference>
<dbReference type="Pfam" id="PF07077">
    <property type="entry name" value="DUF1345"/>
    <property type="match status" value="1"/>
</dbReference>
<sequence>MGWSTLKLAASVGVGLIAAVIAWLLADPLVGVMAGWMATGLAFCAITWVIALRMTPEQTRNHAIAEDPGRILSSVVLLLASIGSLLGVGALLVAGSTHGRGVQAETILGVGVVAVSWVTVHSVFALHYARVHYTWDGTGPSIDFNTPEDPDYHDFAYLSFTIGMCYQVSDTILHARAARRLALQHSFLAYLLGAVVIACSVNLVLQIASAT</sequence>
<dbReference type="InterPro" id="IPR009781">
    <property type="entry name" value="DUF1345"/>
</dbReference>
<dbReference type="OrthoDB" id="64737at2"/>
<dbReference type="Proteomes" id="UP000290624">
    <property type="component" value="Unassembled WGS sequence"/>
</dbReference>
<name>A0A4Q2EKV1_9ACTN</name>
<feature type="transmembrane region" description="Helical" evidence="1">
    <location>
        <begin position="106"/>
        <end position="129"/>
    </location>
</feature>
<keyword evidence="1" id="KW-0472">Membrane</keyword>
<feature type="transmembrane region" description="Helical" evidence="1">
    <location>
        <begin position="187"/>
        <end position="208"/>
    </location>
</feature>
<dbReference type="AlphaFoldDB" id="A0A4Q2EKV1"/>
<feature type="transmembrane region" description="Helical" evidence="1">
    <location>
        <begin position="6"/>
        <end position="26"/>
    </location>
</feature>
<keyword evidence="3" id="KW-1185">Reference proteome</keyword>
<accession>A0A4Q2EKV1</accession>
<protein>
    <submittedName>
        <fullName evidence="2">DUF1345 domain-containing protein</fullName>
    </submittedName>
</protein>
<dbReference type="EMBL" id="PPCV01000003">
    <property type="protein sequence ID" value="RXW32625.1"/>
    <property type="molecule type" value="Genomic_DNA"/>
</dbReference>
<comment type="caution">
    <text evidence="2">The sequence shown here is derived from an EMBL/GenBank/DDBJ whole genome shotgun (WGS) entry which is preliminary data.</text>
</comment>
<feature type="transmembrane region" description="Helical" evidence="1">
    <location>
        <begin position="71"/>
        <end position="94"/>
    </location>
</feature>
<evidence type="ECO:0000313" key="2">
    <source>
        <dbReference type="EMBL" id="RXW32625.1"/>
    </source>
</evidence>
<keyword evidence="1" id="KW-0812">Transmembrane</keyword>